<dbReference type="EMBL" id="JAFEUM010000013">
    <property type="protein sequence ID" value="MBM7038568.1"/>
    <property type="molecule type" value="Genomic_DNA"/>
</dbReference>
<gene>
    <name evidence="2" type="ORF">JQC93_19505</name>
</gene>
<feature type="compositionally biased region" description="Polar residues" evidence="1">
    <location>
        <begin position="21"/>
        <end position="40"/>
    </location>
</feature>
<comment type="caution">
    <text evidence="2">The sequence shown here is derived from an EMBL/GenBank/DDBJ whole genome shotgun (WGS) entry which is preliminary data.</text>
</comment>
<keyword evidence="3" id="KW-1185">Reference proteome</keyword>
<reference evidence="2 3" key="1">
    <citation type="submission" date="2021-02" db="EMBL/GenBank/DDBJ databases">
        <authorList>
            <person name="Park J.-S."/>
        </authorList>
    </citation>
    <scope>NUCLEOTIDE SEQUENCE [LARGE SCALE GENOMIC DNA]</scope>
    <source>
        <strain evidence="2 3">188UL20-2</strain>
    </source>
</reference>
<feature type="region of interest" description="Disordered" evidence="1">
    <location>
        <begin position="1"/>
        <end position="58"/>
    </location>
</feature>
<dbReference type="Proteomes" id="UP000809621">
    <property type="component" value="Unassembled WGS sequence"/>
</dbReference>
<sequence length="278" mass="31697">MSKPTPMGDTFDSYLKKARHSSPTSKSVKASAPKSQQGSVSLPVYDQSKLPSKSDSGNEVAAAVSEQKLFSAKTQLLLEQFSGVEQKKILKFWYEMTISFGSKFRYEFGDEPDRHVMKFAAALNEQSYQRLKDNLDERLKKGQEWPPTVAALEALKDTPTDREILEARTNILTLKNPKSRVEKYIIDRKSAKLRTLSDMHIAKEFKTLYLEAFEEVLLHDFDTILDHQEQNNHSVVAKIEPTDLDRKIDSLAEQGYRPSGSLGERLERIEQLRKAQSK</sequence>
<evidence type="ECO:0000313" key="3">
    <source>
        <dbReference type="Proteomes" id="UP000809621"/>
    </source>
</evidence>
<organism evidence="2 3">
    <name type="scientific">Vibrio ulleungensis</name>
    <dbReference type="NCBI Taxonomy" id="2807619"/>
    <lineage>
        <taxon>Bacteria</taxon>
        <taxon>Pseudomonadati</taxon>
        <taxon>Pseudomonadota</taxon>
        <taxon>Gammaproteobacteria</taxon>
        <taxon>Vibrionales</taxon>
        <taxon>Vibrionaceae</taxon>
        <taxon>Vibrio</taxon>
    </lineage>
</organism>
<dbReference type="RefSeq" id="WP_205160006.1">
    <property type="nucleotide sequence ID" value="NZ_JAFEUM010000013.1"/>
</dbReference>
<evidence type="ECO:0000313" key="2">
    <source>
        <dbReference type="EMBL" id="MBM7038568.1"/>
    </source>
</evidence>
<evidence type="ECO:0000256" key="1">
    <source>
        <dbReference type="SAM" id="MobiDB-lite"/>
    </source>
</evidence>
<protein>
    <submittedName>
        <fullName evidence="2">Uncharacterized protein</fullName>
    </submittedName>
</protein>
<proteinExistence type="predicted"/>
<accession>A0ABS2HM61</accession>
<name>A0ABS2HM61_9VIBR</name>